<reference evidence="2" key="1">
    <citation type="submission" date="2024-06" db="EMBL/GenBank/DDBJ databases">
        <authorList>
            <person name="Li S."/>
        </authorList>
    </citation>
    <scope>NUCLEOTIDE SEQUENCE</scope>
    <source>
        <strain evidence="2">SR10</strain>
    </source>
</reference>
<dbReference type="Pfam" id="PF10544">
    <property type="entry name" value="T5orf172"/>
    <property type="match status" value="1"/>
</dbReference>
<accession>A0AAU8MPI3</accession>
<dbReference type="SMART" id="SM00974">
    <property type="entry name" value="T5orf172"/>
    <property type="match status" value="1"/>
</dbReference>
<proteinExistence type="predicted"/>
<dbReference type="EMBL" id="CP159925">
    <property type="protein sequence ID" value="XCO74197.1"/>
    <property type="molecule type" value="Genomic_DNA"/>
</dbReference>
<evidence type="ECO:0000313" key="2">
    <source>
        <dbReference type="EMBL" id="XCO74197.1"/>
    </source>
</evidence>
<evidence type="ECO:0000259" key="1">
    <source>
        <dbReference type="SMART" id="SM00974"/>
    </source>
</evidence>
<organism evidence="2">
    <name type="scientific">Lysobacter firmicutimachus</name>
    <dbReference type="NCBI Taxonomy" id="1792846"/>
    <lineage>
        <taxon>Bacteria</taxon>
        <taxon>Pseudomonadati</taxon>
        <taxon>Pseudomonadota</taxon>
        <taxon>Gammaproteobacteria</taxon>
        <taxon>Lysobacterales</taxon>
        <taxon>Lysobacteraceae</taxon>
        <taxon>Lysobacter</taxon>
    </lineage>
</organism>
<feature type="domain" description="Bacteriophage T5 Orf172 DNA-binding" evidence="1">
    <location>
        <begin position="35"/>
        <end position="127"/>
    </location>
</feature>
<protein>
    <submittedName>
        <fullName evidence="2">GIY-YIG nuclease family protein</fullName>
    </submittedName>
</protein>
<gene>
    <name evidence="2" type="ORF">ABU614_17700</name>
</gene>
<dbReference type="RefSeq" id="WP_363797059.1">
    <property type="nucleotide sequence ID" value="NZ_CP159925.1"/>
</dbReference>
<dbReference type="AlphaFoldDB" id="A0AAU8MPI3"/>
<sequence>MPARADPELAFLRSADPDTGPGASEGECYLYVFPSAGEDLLKLGFSRNPLGRMQALHPRYYEFFDLKRGWLARTDSVREARRLERDLHRSLGEYNAPAPLTVRKAAAGHGEWYRGAYAGLWNQADRLRAVGHALHWPLRDWAAAELARQGERLYDRGAALLAQLQGEPGLLDDPALSGLRRNLLDSLDAYPALSVELHLPEPLLHWYYAVR</sequence>
<name>A0AAU8MPI3_9GAMM</name>
<dbReference type="InterPro" id="IPR018306">
    <property type="entry name" value="Phage_T5_Orf172_DNA-bd"/>
</dbReference>